<dbReference type="InterPro" id="IPR050520">
    <property type="entry name" value="INO80/SWR1_helicase"/>
</dbReference>
<dbReference type="EMBL" id="JANAVB010001798">
    <property type="protein sequence ID" value="KAJ6852597.1"/>
    <property type="molecule type" value="Genomic_DNA"/>
</dbReference>
<evidence type="ECO:0000256" key="3">
    <source>
        <dbReference type="ARBA" id="ARBA00022806"/>
    </source>
</evidence>
<feature type="region of interest" description="Disordered" evidence="5">
    <location>
        <begin position="279"/>
        <end position="337"/>
    </location>
</feature>
<dbReference type="Proteomes" id="UP001140949">
    <property type="component" value="Unassembled WGS sequence"/>
</dbReference>
<dbReference type="GO" id="GO:0006338">
    <property type="term" value="P:chromatin remodeling"/>
    <property type="evidence" value="ECO:0007669"/>
    <property type="project" value="TreeGrafter"/>
</dbReference>
<feature type="compositionally biased region" description="Acidic residues" evidence="5">
    <location>
        <begin position="32"/>
        <end position="41"/>
    </location>
</feature>
<feature type="region of interest" description="Disordered" evidence="5">
    <location>
        <begin position="233"/>
        <end position="259"/>
    </location>
</feature>
<keyword evidence="3" id="KW-0378">Hydrolase</keyword>
<comment type="caution">
    <text evidence="6">The sequence shown here is derived from an EMBL/GenBank/DDBJ whole genome shotgun (WGS) entry which is preliminary data.</text>
</comment>
<comment type="subcellular location">
    <subcellularLocation>
        <location evidence="1">Nucleus</location>
    </subcellularLocation>
</comment>
<evidence type="ECO:0000256" key="1">
    <source>
        <dbReference type="ARBA" id="ARBA00004123"/>
    </source>
</evidence>
<keyword evidence="7" id="KW-1185">Reference proteome</keyword>
<dbReference type="GO" id="GO:0000812">
    <property type="term" value="C:Swr1 complex"/>
    <property type="evidence" value="ECO:0007669"/>
    <property type="project" value="TreeGrafter"/>
</dbReference>
<keyword evidence="3" id="KW-0347">Helicase</keyword>
<organism evidence="6 7">
    <name type="scientific">Iris pallida</name>
    <name type="common">Sweet iris</name>
    <dbReference type="NCBI Taxonomy" id="29817"/>
    <lineage>
        <taxon>Eukaryota</taxon>
        <taxon>Viridiplantae</taxon>
        <taxon>Streptophyta</taxon>
        <taxon>Embryophyta</taxon>
        <taxon>Tracheophyta</taxon>
        <taxon>Spermatophyta</taxon>
        <taxon>Magnoliopsida</taxon>
        <taxon>Liliopsida</taxon>
        <taxon>Asparagales</taxon>
        <taxon>Iridaceae</taxon>
        <taxon>Iridoideae</taxon>
        <taxon>Irideae</taxon>
        <taxon>Iris</taxon>
    </lineage>
</organism>
<dbReference type="PANTHER" id="PTHR45685:SF1">
    <property type="entry name" value="HELICASE SRCAP"/>
    <property type="match status" value="1"/>
</dbReference>
<dbReference type="PANTHER" id="PTHR45685">
    <property type="entry name" value="HELICASE SRCAP-RELATED"/>
    <property type="match status" value="1"/>
</dbReference>
<evidence type="ECO:0000256" key="2">
    <source>
        <dbReference type="ARBA" id="ARBA00022741"/>
    </source>
</evidence>
<evidence type="ECO:0000313" key="7">
    <source>
        <dbReference type="Proteomes" id="UP001140949"/>
    </source>
</evidence>
<evidence type="ECO:0000256" key="4">
    <source>
        <dbReference type="ARBA" id="ARBA00022840"/>
    </source>
</evidence>
<gene>
    <name evidence="6" type="ORF">M6B38_254170</name>
</gene>
<dbReference type="GO" id="GO:0003677">
    <property type="term" value="F:DNA binding"/>
    <property type="evidence" value="ECO:0007669"/>
    <property type="project" value="UniProtKB-KW"/>
</dbReference>
<protein>
    <submittedName>
        <fullName evidence="6">Protein PHOTOPERIOD-INDEPENDENT EARLY FLOWERING 1 isoform X1</fullName>
    </submittedName>
</protein>
<feature type="compositionally biased region" description="Basic and acidic residues" evidence="5">
    <location>
        <begin position="56"/>
        <end position="66"/>
    </location>
</feature>
<dbReference type="GO" id="GO:0042393">
    <property type="term" value="F:histone binding"/>
    <property type="evidence" value="ECO:0007669"/>
    <property type="project" value="TreeGrafter"/>
</dbReference>
<evidence type="ECO:0000256" key="5">
    <source>
        <dbReference type="SAM" id="MobiDB-lite"/>
    </source>
</evidence>
<feature type="region of interest" description="Disordered" evidence="5">
    <location>
        <begin position="32"/>
        <end position="66"/>
    </location>
</feature>
<dbReference type="GO" id="GO:0005524">
    <property type="term" value="F:ATP binding"/>
    <property type="evidence" value="ECO:0007669"/>
    <property type="project" value="UniProtKB-KW"/>
</dbReference>
<dbReference type="GO" id="GO:0004386">
    <property type="term" value="F:helicase activity"/>
    <property type="evidence" value="ECO:0007669"/>
    <property type="project" value="UniProtKB-KW"/>
</dbReference>
<dbReference type="GO" id="GO:0016887">
    <property type="term" value="F:ATP hydrolysis activity"/>
    <property type="evidence" value="ECO:0007669"/>
    <property type="project" value="TreeGrafter"/>
</dbReference>
<evidence type="ECO:0000313" key="6">
    <source>
        <dbReference type="EMBL" id="KAJ6852597.1"/>
    </source>
</evidence>
<proteinExistence type="predicted"/>
<reference evidence="6" key="2">
    <citation type="submission" date="2023-04" db="EMBL/GenBank/DDBJ databases">
        <authorList>
            <person name="Bruccoleri R.E."/>
            <person name="Oakeley E.J."/>
            <person name="Faust A.-M."/>
            <person name="Dessus-Babus S."/>
            <person name="Altorfer M."/>
            <person name="Burckhardt D."/>
            <person name="Oertli M."/>
            <person name="Naumann U."/>
            <person name="Petersen F."/>
            <person name="Wong J."/>
        </authorList>
    </citation>
    <scope>NUCLEOTIDE SEQUENCE</scope>
    <source>
        <strain evidence="6">GSM-AAB239-AS_SAM_17_03QT</strain>
        <tissue evidence="6">Leaf</tissue>
    </source>
</reference>
<dbReference type="AlphaFoldDB" id="A0AAX6IIG9"/>
<keyword evidence="2" id="KW-0547">Nucleotide-binding</keyword>
<keyword evidence="4" id="KW-0067">ATP-binding</keyword>
<accession>A0AAX6IIG9</accession>
<sequence>MAVLSNADVEAAIKQAEDEADYMALKRVEQEEAVDNQEFTEEVPAKLDDDEYVNEDEMKSDEKITEEQNCLKSTVNNDNDVTCSGDNINEEKAITLVEGDEDIDMLADVKQMAAAAAAAGQASSSFENQLRPIDRYAMRFLDLWDPIIDKSVVEHQVNVVEEEWELERIEKFKEDLEAEIDEDQEPFLYERWDSDFATKAYRQHVEALAQLQLEEEHECEALDAGNANSSYEAIRNEATIDRKPKRKRKQKKTKFKSLKKGPLASDLDVFDDESPIDPISGDEKVLSPGIDCIESPLHSPRKKKRKKVMMEPEEMNSKKSSKKQKKAPDCKATGDSNSALKQLVEARDPKSGEGVNDLDCRPASRSKTIGKISITVMPIKRVMVVKPECLKKKRNVWSRDCFPAPDSWSPHEDAVLCAILHEYGTHWSLVSDILYGMPGGGFYKGWFHHPVRCCERFRELFVKYVHSTTDISSTAKITMFGSGKALFKVTEDHVQRLLNVVCELSDDELHFQKHFMAIISSAWRGKWRLESNQSMPSSHNMYYPSSLSYYSHGKFSGRLSEDTDLTTIRQSSKLVLAALNDVSRKYQQELLGVPSQLVTQPFDQLDITLDFPTDGDFDPVFPSPITLSIPSPGPPPQGEDHHGQTLLAESSRRLAENRLRLASEACIDGDGSGWASSAFSSCNVVRYRSGGKSQSLGKHKAVSDSIRSKKSKILKTAGSNDGSCLVTKFIHPSPRPAMEFINDLPSILEADSDSYPLLPATDASLLEVPDVEYIPQDYDPDFFTGLDVLGSLSDITDFG</sequence>
<reference evidence="6" key="1">
    <citation type="journal article" date="2023" name="GigaByte">
        <title>Genome assembly of the bearded iris, Iris pallida Lam.</title>
        <authorList>
            <person name="Bruccoleri R.E."/>
            <person name="Oakeley E.J."/>
            <person name="Faust A.M.E."/>
            <person name="Altorfer M."/>
            <person name="Dessus-Babus S."/>
            <person name="Burckhardt D."/>
            <person name="Oertli M."/>
            <person name="Naumann U."/>
            <person name="Petersen F."/>
            <person name="Wong J."/>
        </authorList>
    </citation>
    <scope>NUCLEOTIDE SEQUENCE</scope>
    <source>
        <strain evidence="6">GSM-AAB239-AS_SAM_17_03QT</strain>
    </source>
</reference>
<name>A0AAX6IIG9_IRIPA</name>
<feature type="compositionally biased region" description="Basic residues" evidence="5">
    <location>
        <begin position="243"/>
        <end position="259"/>
    </location>
</feature>